<evidence type="ECO:0000313" key="2">
    <source>
        <dbReference type="EMBL" id="MBW31937.1"/>
    </source>
</evidence>
<dbReference type="AlphaFoldDB" id="A0A2M3ZTN9"/>
<proteinExistence type="predicted"/>
<feature type="chain" id="PRO_5014623634" evidence="1">
    <location>
        <begin position="18"/>
        <end position="66"/>
    </location>
</feature>
<dbReference type="EMBL" id="GGFM01011186">
    <property type="protein sequence ID" value="MBW31937.1"/>
    <property type="molecule type" value="Transcribed_RNA"/>
</dbReference>
<feature type="signal peptide" evidence="1">
    <location>
        <begin position="1"/>
        <end position="17"/>
    </location>
</feature>
<name>A0A2M3ZTN9_9DIPT</name>
<accession>A0A2M3ZTN9</accession>
<evidence type="ECO:0000256" key="1">
    <source>
        <dbReference type="SAM" id="SignalP"/>
    </source>
</evidence>
<protein>
    <submittedName>
        <fullName evidence="2">Putative secreted peptide</fullName>
    </submittedName>
</protein>
<organism evidence="2">
    <name type="scientific">Anopheles braziliensis</name>
    <dbReference type="NCBI Taxonomy" id="58242"/>
    <lineage>
        <taxon>Eukaryota</taxon>
        <taxon>Metazoa</taxon>
        <taxon>Ecdysozoa</taxon>
        <taxon>Arthropoda</taxon>
        <taxon>Hexapoda</taxon>
        <taxon>Insecta</taxon>
        <taxon>Pterygota</taxon>
        <taxon>Neoptera</taxon>
        <taxon>Endopterygota</taxon>
        <taxon>Diptera</taxon>
        <taxon>Nematocera</taxon>
        <taxon>Culicoidea</taxon>
        <taxon>Culicidae</taxon>
        <taxon>Anophelinae</taxon>
        <taxon>Anopheles</taxon>
    </lineage>
</organism>
<keyword evidence="1" id="KW-0732">Signal</keyword>
<sequence>MVLLLCMFGLFFRKLNGIRPLPIIRETNNCDIRYRSDQKTHVTSRTPCVLYLTKERNRIRASERAK</sequence>
<reference evidence="2" key="1">
    <citation type="submission" date="2018-01" db="EMBL/GenBank/DDBJ databases">
        <title>An insight into the sialome of Amazonian anophelines.</title>
        <authorList>
            <person name="Ribeiro J.M."/>
            <person name="Scarpassa V."/>
            <person name="Calvo E."/>
        </authorList>
    </citation>
    <scope>NUCLEOTIDE SEQUENCE</scope>
    <source>
        <tissue evidence="2">Salivary glands</tissue>
    </source>
</reference>